<dbReference type="STRING" id="646529.Desaci_3443"/>
<evidence type="ECO:0000313" key="6">
    <source>
        <dbReference type="Proteomes" id="UP000002892"/>
    </source>
</evidence>
<sequence>MLTRKHVLLCTFFITMIIFINVPSACAATPADRISGYDRYQTAVAASQKGWPDGSDIAVLTYGDDYPDALSAGPLAHKFDAPILLTGSSDLNPDTAEELLRLKVRKVYIVGGYAVVSKHIESKLSAMHIVAIRLAGDDRYDTALKVAQKVGLSNGVFVALGTDFPDALSAGPVAAANDMPLLLVPPQDLTESEKVFLDRNIIPSSIIIDNPELSDQVIRQFPNYEEINGDDPYERNINLITRFEDNLDFDTLYFATGENFPDALAASALAPKNKNPLLLLKGNTISSQANSFISSNIISQLYIMGGESVISASTEANLADLPPQIASVDNMSDTVQEKQAYEPPKTVTVTTTNGSKAKVPVTWTMTALNAQSAGTYDLEGTIKNFSQKVHLSLTVTPVWNRITAEVIQNGHYEFPTTVDAILKDHTVKTLPVTWDITTVDLSKVGTYKFEGTVPDLTQKVSLILKVTADSELEIPDAALKQIIYQRINKAPGSIIYKSDVLGITDLYAVNSGITDLSGLEYFTNLKSLYLSKNKLSNLNRLAKLTNLTHLDLRNCGIDDVSPLKGLTSLTFLDVAVNNIDDFTPLEELTTLRSLYLSGNLTRDYSPVKAYYNYLTEKDFNL</sequence>
<dbReference type="InterPro" id="IPR001611">
    <property type="entry name" value="Leu-rich_rpt"/>
</dbReference>
<dbReference type="InterPro" id="IPR025875">
    <property type="entry name" value="Leu-rich_rpt_4"/>
</dbReference>
<dbReference type="KEGG" id="dai:Desaci_3443"/>
<dbReference type="eggNOG" id="COG4886">
    <property type="taxonomic scope" value="Bacteria"/>
</dbReference>
<dbReference type="EMBL" id="CP003639">
    <property type="protein sequence ID" value="AFM42331.1"/>
    <property type="molecule type" value="Genomic_DNA"/>
</dbReference>
<dbReference type="Pfam" id="PF07532">
    <property type="entry name" value="Big_4"/>
    <property type="match status" value="2"/>
</dbReference>
<proteinExistence type="predicted"/>
<feature type="signal peptide" evidence="3">
    <location>
        <begin position="1"/>
        <end position="27"/>
    </location>
</feature>
<dbReference type="SMART" id="SM00365">
    <property type="entry name" value="LRR_SD22"/>
    <property type="match status" value="4"/>
</dbReference>
<dbReference type="AlphaFoldDB" id="I4D957"/>
<keyword evidence="1" id="KW-0433">Leucine-rich repeat</keyword>
<keyword evidence="6" id="KW-1185">Reference proteome</keyword>
<evidence type="ECO:0000313" key="5">
    <source>
        <dbReference type="EMBL" id="AFM42331.1"/>
    </source>
</evidence>
<dbReference type="Gene3D" id="3.80.10.10">
    <property type="entry name" value="Ribonuclease Inhibitor"/>
    <property type="match status" value="1"/>
</dbReference>
<dbReference type="InterPro" id="IPR007253">
    <property type="entry name" value="Cell_wall-bd_2"/>
</dbReference>
<dbReference type="InterPro" id="IPR051922">
    <property type="entry name" value="Bact_Sporulation_Assoc"/>
</dbReference>
<accession>I4D957</accession>
<evidence type="ECO:0000259" key="4">
    <source>
        <dbReference type="Pfam" id="PF07532"/>
    </source>
</evidence>
<evidence type="ECO:0000256" key="2">
    <source>
        <dbReference type="ARBA" id="ARBA00022737"/>
    </source>
</evidence>
<evidence type="ECO:0000256" key="1">
    <source>
        <dbReference type="ARBA" id="ARBA00022614"/>
    </source>
</evidence>
<dbReference type="Pfam" id="PF04122">
    <property type="entry name" value="CW_binding_2"/>
    <property type="match status" value="3"/>
</dbReference>
<dbReference type="PANTHER" id="PTHR30032:SF8">
    <property type="entry name" value="GERMINATION-SPECIFIC N-ACETYLMURAMOYL-L-ALANINE AMIDASE"/>
    <property type="match status" value="1"/>
</dbReference>
<dbReference type="Proteomes" id="UP000002892">
    <property type="component" value="Chromosome"/>
</dbReference>
<keyword evidence="3" id="KW-0732">Signal</keyword>
<keyword evidence="2" id="KW-0677">Repeat</keyword>
<evidence type="ECO:0000256" key="3">
    <source>
        <dbReference type="SAM" id="SignalP"/>
    </source>
</evidence>
<dbReference type="InterPro" id="IPR011081">
    <property type="entry name" value="Big_4"/>
</dbReference>
<organism evidence="5 6">
    <name type="scientific">Desulfosporosinus acidiphilus (strain DSM 22704 / JCM 16185 / SJ4)</name>
    <dbReference type="NCBI Taxonomy" id="646529"/>
    <lineage>
        <taxon>Bacteria</taxon>
        <taxon>Bacillati</taxon>
        <taxon>Bacillota</taxon>
        <taxon>Clostridia</taxon>
        <taxon>Eubacteriales</taxon>
        <taxon>Desulfitobacteriaceae</taxon>
        <taxon>Desulfosporosinus</taxon>
    </lineage>
</organism>
<gene>
    <name evidence="5" type="ordered locus">Desaci_3443</name>
</gene>
<dbReference type="PANTHER" id="PTHR30032">
    <property type="entry name" value="N-ACETYLMURAMOYL-L-ALANINE AMIDASE-RELATED"/>
    <property type="match status" value="1"/>
</dbReference>
<name>I4D957_DESAJ</name>
<dbReference type="SUPFAM" id="SSF52058">
    <property type="entry name" value="L domain-like"/>
    <property type="match status" value="1"/>
</dbReference>
<dbReference type="eggNOG" id="COG2247">
    <property type="taxonomic scope" value="Bacteria"/>
</dbReference>
<feature type="chain" id="PRO_5003687946" evidence="3">
    <location>
        <begin position="28"/>
        <end position="621"/>
    </location>
</feature>
<dbReference type="HOGENOM" id="CLU_028455_2_0_9"/>
<dbReference type="PROSITE" id="PS51450">
    <property type="entry name" value="LRR"/>
    <property type="match status" value="3"/>
</dbReference>
<dbReference type="InterPro" id="IPR032675">
    <property type="entry name" value="LRR_dom_sf"/>
</dbReference>
<dbReference type="Gene3D" id="3.40.50.12090">
    <property type="match status" value="1"/>
</dbReference>
<dbReference type="RefSeq" id="WP_014828319.1">
    <property type="nucleotide sequence ID" value="NC_018068.1"/>
</dbReference>
<feature type="domain" description="Bacterial Ig-like" evidence="4">
    <location>
        <begin position="401"/>
        <end position="454"/>
    </location>
</feature>
<feature type="domain" description="Bacterial Ig-like" evidence="4">
    <location>
        <begin position="329"/>
        <end position="383"/>
    </location>
</feature>
<dbReference type="Pfam" id="PF12799">
    <property type="entry name" value="LRR_4"/>
    <property type="match status" value="1"/>
</dbReference>
<protein>
    <submittedName>
        <fullName evidence="5">Cell wall-binding protein</fullName>
    </submittedName>
</protein>
<reference evidence="5 6" key="1">
    <citation type="journal article" date="2012" name="J. Bacteriol.">
        <title>Complete genome sequences of Desulfosporosinus orientis DSM765T, Desulfosporosinus youngiae DSM17734T, Desulfosporosinus meridiei DSM13257T, and Desulfosporosinus acidiphilus DSM22704T.</title>
        <authorList>
            <person name="Pester M."/>
            <person name="Brambilla E."/>
            <person name="Alazard D."/>
            <person name="Rattei T."/>
            <person name="Weinmaier T."/>
            <person name="Han J."/>
            <person name="Lucas S."/>
            <person name="Lapidus A."/>
            <person name="Cheng J.F."/>
            <person name="Goodwin L."/>
            <person name="Pitluck S."/>
            <person name="Peters L."/>
            <person name="Ovchinnikova G."/>
            <person name="Teshima H."/>
            <person name="Detter J.C."/>
            <person name="Han C.S."/>
            <person name="Tapia R."/>
            <person name="Land M.L."/>
            <person name="Hauser L."/>
            <person name="Kyrpides N.C."/>
            <person name="Ivanova N.N."/>
            <person name="Pagani I."/>
            <person name="Huntmann M."/>
            <person name="Wei C.L."/>
            <person name="Davenport K.W."/>
            <person name="Daligault H."/>
            <person name="Chain P.S."/>
            <person name="Chen A."/>
            <person name="Mavromatis K."/>
            <person name="Markowitz V."/>
            <person name="Szeto E."/>
            <person name="Mikhailova N."/>
            <person name="Pati A."/>
            <person name="Wagner M."/>
            <person name="Woyke T."/>
            <person name="Ollivier B."/>
            <person name="Klenk H.P."/>
            <person name="Spring S."/>
            <person name="Loy A."/>
        </authorList>
    </citation>
    <scope>NUCLEOTIDE SEQUENCE [LARGE SCALE GENOMIC DNA]</scope>
    <source>
        <strain evidence="6">DSM 22704 / JCM 16185 / SJ4</strain>
    </source>
</reference>